<dbReference type="SMART" id="SM00053">
    <property type="entry name" value="DYNc"/>
    <property type="match status" value="1"/>
</dbReference>
<reference evidence="5" key="2">
    <citation type="journal article" date="2023" name="IMA Fungus">
        <title>Comparative genomic study of the Penicillium genus elucidates a diverse pangenome and 15 lateral gene transfer events.</title>
        <authorList>
            <person name="Petersen C."/>
            <person name="Sorensen T."/>
            <person name="Nielsen M.R."/>
            <person name="Sondergaard T.E."/>
            <person name="Sorensen J.L."/>
            <person name="Fitzpatrick D.A."/>
            <person name="Frisvad J.C."/>
            <person name="Nielsen K.L."/>
        </authorList>
    </citation>
    <scope>NUCLEOTIDE SEQUENCE</scope>
    <source>
        <strain evidence="5">IBT 29864</strain>
    </source>
</reference>
<dbReference type="GO" id="GO:0003924">
    <property type="term" value="F:GTPase activity"/>
    <property type="evidence" value="ECO:0007669"/>
    <property type="project" value="InterPro"/>
</dbReference>
<evidence type="ECO:0000256" key="2">
    <source>
        <dbReference type="ARBA" id="ARBA00023134"/>
    </source>
</evidence>
<dbReference type="PROSITE" id="PS51388">
    <property type="entry name" value="GED"/>
    <property type="match status" value="1"/>
</dbReference>
<dbReference type="PANTHER" id="PTHR11566">
    <property type="entry name" value="DYNAMIN"/>
    <property type="match status" value="1"/>
</dbReference>
<dbReference type="RefSeq" id="XP_056556891.1">
    <property type="nucleotide sequence ID" value="XM_056698366.1"/>
</dbReference>
<evidence type="ECO:0000256" key="1">
    <source>
        <dbReference type="ARBA" id="ARBA00022741"/>
    </source>
</evidence>
<sequence length="724" mass="82191">MSSAIDVDVLNQLKGEQSELLDKIDELRTIGVGGLVELPQIVVCGNQSSGKSSVLEAISRVRFPAKSNVCTRFATEIVLRRHSSNRIKVSIEPGHSRKDASEREKLRAFTSESFSSGEDLPALIESAKECMGLSSTDNLASNSGFSDDVLKVEISGPDRPELTLVDLPGLYYSTSDDQGEPGMEIVEKLTEKYMKSSRTIILAVISARNDYHIQKVLNIAQKFDPKYERVLGIVTQPDIPEAGSDDEEYYLQLIRNEKVKLQLGWHVLRNRSFETMNVSDDARDVQEKDFFDAGRWASLPRRQVGIESLRHRLSTILLAHIRRNLPGLILDIQDKILRNEQELTKLGTSRTSVQEQRRFLVDISSKFARITNEALHGSYVGEFFDNYKNNTANSKEFPFRRLRAIVRELNECFAHAMNVRGSQRIIEYSTIPPFNFLNEMSKPYMDGWTPTYITLESLKEELKEQARQNRGIELPGNANQFLVGKVFRDQCKPWKKIAETHLLNVWSSAEYFVQLVLQYLIDDHTRASLMRHLISPELEKMKENLMAKLEELSSYYNRGHPLPVGDSFLTRMQESRKKRQLATLTESLGVTVGGVLNSGDLEQAADKLHSSNDEFGVEEIIEQMQAYYDTTIITFVQNVAILGIENCLLSPLEEIFSSQIVVGMDDQQIQKIAAEPSETQRERSRLNEELQKLRLGRETLDAYRPNEISLPEPPTLGIPFPART</sequence>
<accession>A0A9W9SKK6</accession>
<dbReference type="InterPro" id="IPR030381">
    <property type="entry name" value="G_DYNAMIN_dom"/>
</dbReference>
<dbReference type="PRINTS" id="PR00195">
    <property type="entry name" value="DYNAMIN"/>
</dbReference>
<dbReference type="CDD" id="cd08771">
    <property type="entry name" value="DLP_1"/>
    <property type="match status" value="1"/>
</dbReference>
<keyword evidence="2" id="KW-0342">GTP-binding</keyword>
<dbReference type="SUPFAM" id="SSF52540">
    <property type="entry name" value="P-loop containing nucleoside triphosphate hydrolases"/>
    <property type="match status" value="1"/>
</dbReference>
<evidence type="ECO:0000313" key="5">
    <source>
        <dbReference type="EMBL" id="KAJ5378028.1"/>
    </source>
</evidence>
<dbReference type="Proteomes" id="UP001147782">
    <property type="component" value="Unassembled WGS sequence"/>
</dbReference>
<dbReference type="Pfam" id="PF00350">
    <property type="entry name" value="Dynamin_N"/>
    <property type="match status" value="1"/>
</dbReference>
<dbReference type="InterPro" id="IPR045063">
    <property type="entry name" value="Dynamin_N"/>
</dbReference>
<dbReference type="GO" id="GO:0008017">
    <property type="term" value="F:microtubule binding"/>
    <property type="evidence" value="ECO:0007669"/>
    <property type="project" value="TreeGrafter"/>
</dbReference>
<dbReference type="Gene3D" id="3.40.50.300">
    <property type="entry name" value="P-loop containing nucleotide triphosphate hydrolases"/>
    <property type="match status" value="1"/>
</dbReference>
<dbReference type="GO" id="GO:0048312">
    <property type="term" value="P:intracellular distribution of mitochondria"/>
    <property type="evidence" value="ECO:0007669"/>
    <property type="project" value="TreeGrafter"/>
</dbReference>
<protein>
    <submittedName>
        <fullName evidence="5">Dynamin GTPase</fullName>
    </submittedName>
</protein>
<keyword evidence="6" id="KW-1185">Reference proteome</keyword>
<gene>
    <name evidence="5" type="ORF">N7496_005437</name>
</gene>
<dbReference type="PROSITE" id="PS51718">
    <property type="entry name" value="G_DYNAMIN_2"/>
    <property type="match status" value="1"/>
</dbReference>
<dbReference type="InterPro" id="IPR001401">
    <property type="entry name" value="Dynamin_GTPase"/>
</dbReference>
<dbReference type="GO" id="GO:0005525">
    <property type="term" value="F:GTP binding"/>
    <property type="evidence" value="ECO:0007669"/>
    <property type="project" value="InterPro"/>
</dbReference>
<dbReference type="GO" id="GO:0005874">
    <property type="term" value="C:microtubule"/>
    <property type="evidence" value="ECO:0007669"/>
    <property type="project" value="TreeGrafter"/>
</dbReference>
<dbReference type="FunFam" id="3.40.50.300:FF:001425">
    <property type="entry name" value="Dynamin GTPase, putative"/>
    <property type="match status" value="1"/>
</dbReference>
<evidence type="ECO:0000259" key="4">
    <source>
        <dbReference type="PROSITE" id="PS51718"/>
    </source>
</evidence>
<dbReference type="PANTHER" id="PTHR11566:SF149">
    <property type="entry name" value="GTPASE, PUTATIVE (AFU_ORTHOLOGUE AFUA_6G11890)-RELATED"/>
    <property type="match status" value="1"/>
</dbReference>
<feature type="domain" description="GED" evidence="3">
    <location>
        <begin position="617"/>
        <end position="708"/>
    </location>
</feature>
<organism evidence="5 6">
    <name type="scientific">Penicillium cataractarum</name>
    <dbReference type="NCBI Taxonomy" id="2100454"/>
    <lineage>
        <taxon>Eukaryota</taxon>
        <taxon>Fungi</taxon>
        <taxon>Dikarya</taxon>
        <taxon>Ascomycota</taxon>
        <taxon>Pezizomycotina</taxon>
        <taxon>Eurotiomycetes</taxon>
        <taxon>Eurotiomycetidae</taxon>
        <taxon>Eurotiales</taxon>
        <taxon>Aspergillaceae</taxon>
        <taxon>Penicillium</taxon>
    </lineage>
</organism>
<dbReference type="EMBL" id="JAPZBS010000004">
    <property type="protein sequence ID" value="KAJ5378028.1"/>
    <property type="molecule type" value="Genomic_DNA"/>
</dbReference>
<dbReference type="AlphaFoldDB" id="A0A9W9SKK6"/>
<proteinExistence type="predicted"/>
<dbReference type="OrthoDB" id="415706at2759"/>
<name>A0A9W9SKK6_9EURO</name>
<evidence type="ECO:0000313" key="6">
    <source>
        <dbReference type="Proteomes" id="UP001147782"/>
    </source>
</evidence>
<dbReference type="InterPro" id="IPR027417">
    <property type="entry name" value="P-loop_NTPase"/>
</dbReference>
<dbReference type="Pfam" id="PF01031">
    <property type="entry name" value="Dynamin_M"/>
    <property type="match status" value="1"/>
</dbReference>
<comment type="caution">
    <text evidence="5">The sequence shown here is derived from an EMBL/GenBank/DDBJ whole genome shotgun (WGS) entry which is preliminary data.</text>
</comment>
<dbReference type="GO" id="GO:0006897">
    <property type="term" value="P:endocytosis"/>
    <property type="evidence" value="ECO:0007669"/>
    <property type="project" value="TreeGrafter"/>
</dbReference>
<dbReference type="GO" id="GO:0016020">
    <property type="term" value="C:membrane"/>
    <property type="evidence" value="ECO:0007669"/>
    <property type="project" value="TreeGrafter"/>
</dbReference>
<dbReference type="InterPro" id="IPR000375">
    <property type="entry name" value="Dynamin_stalk"/>
</dbReference>
<dbReference type="GeneID" id="81437545"/>
<evidence type="ECO:0000259" key="3">
    <source>
        <dbReference type="PROSITE" id="PS51388"/>
    </source>
</evidence>
<feature type="domain" description="Dynamin-type G" evidence="4">
    <location>
        <begin position="35"/>
        <end position="326"/>
    </location>
</feature>
<dbReference type="GO" id="GO:0005739">
    <property type="term" value="C:mitochondrion"/>
    <property type="evidence" value="ECO:0007669"/>
    <property type="project" value="TreeGrafter"/>
</dbReference>
<dbReference type="GO" id="GO:0016559">
    <property type="term" value="P:peroxisome fission"/>
    <property type="evidence" value="ECO:0007669"/>
    <property type="project" value="TreeGrafter"/>
</dbReference>
<reference evidence="5" key="1">
    <citation type="submission" date="2022-11" db="EMBL/GenBank/DDBJ databases">
        <authorList>
            <person name="Petersen C."/>
        </authorList>
    </citation>
    <scope>NUCLEOTIDE SEQUENCE</scope>
    <source>
        <strain evidence="5">IBT 29864</strain>
    </source>
</reference>
<dbReference type="InterPro" id="IPR022812">
    <property type="entry name" value="Dynamin"/>
</dbReference>
<keyword evidence="1" id="KW-0547">Nucleotide-binding</keyword>
<dbReference type="GO" id="GO:0000266">
    <property type="term" value="P:mitochondrial fission"/>
    <property type="evidence" value="ECO:0007669"/>
    <property type="project" value="TreeGrafter"/>
</dbReference>
<dbReference type="InterPro" id="IPR020850">
    <property type="entry name" value="GED_dom"/>
</dbReference>